<dbReference type="Gene3D" id="3.40.366.10">
    <property type="entry name" value="Malonyl-Coenzyme A Acyl Carrier Protein, domain 2"/>
    <property type="match status" value="1"/>
</dbReference>
<evidence type="ECO:0000256" key="1">
    <source>
        <dbReference type="ARBA" id="ARBA00013258"/>
    </source>
</evidence>
<dbReference type="PANTHER" id="PTHR42681">
    <property type="entry name" value="MALONYL-COA-ACYL CARRIER PROTEIN TRANSACYLASE, MITOCHONDRIAL"/>
    <property type="match status" value="1"/>
</dbReference>
<comment type="catalytic activity">
    <reaction evidence="4">
        <text>holo-[ACP] + malonyl-CoA = malonyl-[ACP] + CoA</text>
        <dbReference type="Rhea" id="RHEA:41792"/>
        <dbReference type="Rhea" id="RHEA-COMP:9623"/>
        <dbReference type="Rhea" id="RHEA-COMP:9685"/>
        <dbReference type="ChEBI" id="CHEBI:57287"/>
        <dbReference type="ChEBI" id="CHEBI:57384"/>
        <dbReference type="ChEBI" id="CHEBI:64479"/>
        <dbReference type="ChEBI" id="CHEBI:78449"/>
        <dbReference type="EC" id="2.3.1.39"/>
    </reaction>
</comment>
<protein>
    <recommendedName>
        <fullName evidence="1">[acyl-carrier-protein] S-malonyltransferase</fullName>
        <ecNumber evidence="1">2.3.1.39</ecNumber>
    </recommendedName>
</protein>
<dbReference type="SUPFAM" id="SSF52151">
    <property type="entry name" value="FabD/lysophospholipase-like"/>
    <property type="match status" value="1"/>
</dbReference>
<evidence type="ECO:0000313" key="6">
    <source>
        <dbReference type="EMBL" id="TYA15445.1"/>
    </source>
</evidence>
<dbReference type="AlphaFoldDB" id="A0A5D0D4E1"/>
<dbReference type="GO" id="GO:0006633">
    <property type="term" value="P:fatty acid biosynthetic process"/>
    <property type="evidence" value="ECO:0007669"/>
    <property type="project" value="TreeGrafter"/>
</dbReference>
<dbReference type="Proteomes" id="UP000325218">
    <property type="component" value="Unassembled WGS sequence"/>
</dbReference>
<feature type="domain" description="Malonyl-CoA:ACP transacylase (MAT)" evidence="5">
    <location>
        <begin position="7"/>
        <end position="337"/>
    </location>
</feature>
<dbReference type="GO" id="GO:0004314">
    <property type="term" value="F:[acyl-carrier-protein] S-malonyltransferase activity"/>
    <property type="evidence" value="ECO:0007669"/>
    <property type="project" value="UniProtKB-EC"/>
</dbReference>
<dbReference type="EMBL" id="VSDO01000001">
    <property type="protein sequence ID" value="TYA15445.1"/>
    <property type="molecule type" value="Genomic_DNA"/>
</dbReference>
<evidence type="ECO:0000259" key="5">
    <source>
        <dbReference type="SMART" id="SM00827"/>
    </source>
</evidence>
<dbReference type="RefSeq" id="WP_148451037.1">
    <property type="nucleotide sequence ID" value="NZ_VSDO01000001.1"/>
</dbReference>
<gene>
    <name evidence="6" type="primary">fabD</name>
    <name evidence="6" type="ORF">FRY98_07425</name>
</gene>
<dbReference type="OrthoDB" id="9805460at2"/>
<dbReference type="SMART" id="SM00827">
    <property type="entry name" value="PKS_AT"/>
    <property type="match status" value="1"/>
</dbReference>
<dbReference type="SUPFAM" id="SSF55048">
    <property type="entry name" value="Probable ACP-binding domain of malonyl-CoA ACP transacylase"/>
    <property type="match status" value="1"/>
</dbReference>
<dbReference type="GO" id="GO:0005829">
    <property type="term" value="C:cytosol"/>
    <property type="evidence" value="ECO:0007669"/>
    <property type="project" value="TreeGrafter"/>
</dbReference>
<organism evidence="6 7">
    <name type="scientific">Paenibacillus faecis</name>
    <dbReference type="NCBI Taxonomy" id="862114"/>
    <lineage>
        <taxon>Bacteria</taxon>
        <taxon>Bacillati</taxon>
        <taxon>Bacillota</taxon>
        <taxon>Bacilli</taxon>
        <taxon>Bacillales</taxon>
        <taxon>Paenibacillaceae</taxon>
        <taxon>Paenibacillus</taxon>
    </lineage>
</organism>
<dbReference type="InterPro" id="IPR014043">
    <property type="entry name" value="Acyl_transferase_dom"/>
</dbReference>
<evidence type="ECO:0000256" key="2">
    <source>
        <dbReference type="ARBA" id="ARBA00022679"/>
    </source>
</evidence>
<dbReference type="NCBIfam" id="TIGR00128">
    <property type="entry name" value="fabD"/>
    <property type="match status" value="1"/>
</dbReference>
<keyword evidence="7" id="KW-1185">Reference proteome</keyword>
<dbReference type="InterPro" id="IPR004410">
    <property type="entry name" value="Malonyl_CoA-ACP_transAc_FabD"/>
</dbReference>
<evidence type="ECO:0000256" key="3">
    <source>
        <dbReference type="ARBA" id="ARBA00023315"/>
    </source>
</evidence>
<dbReference type="Pfam" id="PF00698">
    <property type="entry name" value="Acyl_transf_1"/>
    <property type="match status" value="1"/>
</dbReference>
<dbReference type="InterPro" id="IPR016036">
    <property type="entry name" value="Malonyl_transacylase_ACP-bd"/>
</dbReference>
<dbReference type="PANTHER" id="PTHR42681:SF1">
    <property type="entry name" value="MALONYL-COA-ACYL CARRIER PROTEIN TRANSACYLASE, MITOCHONDRIAL"/>
    <property type="match status" value="1"/>
</dbReference>
<evidence type="ECO:0000256" key="4">
    <source>
        <dbReference type="ARBA" id="ARBA00048462"/>
    </source>
</evidence>
<keyword evidence="2 6" id="KW-0808">Transferase</keyword>
<dbReference type="InterPro" id="IPR016035">
    <property type="entry name" value="Acyl_Trfase/lysoPLipase"/>
</dbReference>
<accession>A0A5D0D4E1</accession>
<dbReference type="InterPro" id="IPR001227">
    <property type="entry name" value="Ac_transferase_dom_sf"/>
</dbReference>
<proteinExistence type="predicted"/>
<reference evidence="6 7" key="1">
    <citation type="submission" date="2019-08" db="EMBL/GenBank/DDBJ databases">
        <title>Genome sequencing of Paenibacillus faecis DSM 23593(T).</title>
        <authorList>
            <person name="Kook J.-K."/>
            <person name="Park S.-N."/>
            <person name="Lim Y.K."/>
        </authorList>
    </citation>
    <scope>NUCLEOTIDE SEQUENCE [LARGE SCALE GENOMIC DNA]</scope>
    <source>
        <strain evidence="6 7">DSM 23593</strain>
    </source>
</reference>
<dbReference type="InterPro" id="IPR050858">
    <property type="entry name" value="Mal-CoA-ACP_Trans/PKS_FabD"/>
</dbReference>
<evidence type="ECO:0000313" key="7">
    <source>
        <dbReference type="Proteomes" id="UP000325218"/>
    </source>
</evidence>
<keyword evidence="3 6" id="KW-0012">Acyltransferase</keyword>
<sequence length="415" mass="46433">MTNTAFLFPGQGSQYVGMGKRLHDQFTAAKLLFEEANDTLGYDLVKLCFEGSHQELMQTMNTQPAILAVSVIAFEIGRQELGWEPRFMAGHSLGEYSALVCSGVMSYRDGLSIVRKRGMLMQAAVSSSLGAMAAVTHVTADQLDEWCRRTTTETSQVVIACYNSLRQHVIAGHQEAVRAVADRVLEAAPHASVKYLNVSAPFHSPLMQSAADKLALELRNVETGPGRWPIISNVTARPYGREELVELLYRQMTHPVRWRETMEYLHRNGMDRAVEVGPRQVLTQLMKETYPAVQTFHVEHPQEMNTLRPLFAADETRREAAIAAAQAALTAALIARNRNEDAEAYTTGVVEPIRQTRELIEQMRRRDGNLDVIQILDRIRELLQQILNTKQLPPDKQNDIVGKLQAIGQPAVVLH</sequence>
<comment type="caution">
    <text evidence="6">The sequence shown here is derived from an EMBL/GenBank/DDBJ whole genome shotgun (WGS) entry which is preliminary data.</text>
</comment>
<name>A0A5D0D4E1_9BACL</name>
<dbReference type="EC" id="2.3.1.39" evidence="1"/>
<dbReference type="Gene3D" id="3.30.70.250">
    <property type="entry name" value="Malonyl-CoA ACP transacylase, ACP-binding"/>
    <property type="match status" value="1"/>
</dbReference>